<feature type="domain" description="Pseudouridine synthase RsuA/RluA-like" evidence="4">
    <location>
        <begin position="84"/>
        <end position="228"/>
    </location>
</feature>
<dbReference type="Pfam" id="PF00849">
    <property type="entry name" value="PseudoU_synth_2"/>
    <property type="match status" value="1"/>
</dbReference>
<dbReference type="KEGG" id="cliz:G7Y31_04290"/>
<gene>
    <name evidence="5" type="ORF">G7Y31_04290</name>
</gene>
<dbReference type="Gene3D" id="3.30.2350.10">
    <property type="entry name" value="Pseudouridine synthase"/>
    <property type="match status" value="1"/>
</dbReference>
<dbReference type="InterPro" id="IPR006145">
    <property type="entry name" value="PsdUridine_synth_RsuA/RluA"/>
</dbReference>
<evidence type="ECO:0000256" key="2">
    <source>
        <dbReference type="ARBA" id="ARBA00031870"/>
    </source>
</evidence>
<evidence type="ECO:0000256" key="3">
    <source>
        <dbReference type="ARBA" id="ARBA00033164"/>
    </source>
</evidence>
<dbReference type="GO" id="GO:0140098">
    <property type="term" value="F:catalytic activity, acting on RNA"/>
    <property type="evidence" value="ECO:0007669"/>
    <property type="project" value="UniProtKB-ARBA"/>
</dbReference>
<dbReference type="SUPFAM" id="SSF55120">
    <property type="entry name" value="Pseudouridine synthase"/>
    <property type="match status" value="1"/>
</dbReference>
<proteinExistence type="predicted"/>
<dbReference type="PANTHER" id="PTHR21600">
    <property type="entry name" value="MITOCHONDRIAL RNA PSEUDOURIDINE SYNTHASE"/>
    <property type="match status" value="1"/>
</dbReference>
<protein>
    <recommendedName>
        <fullName evidence="2">RNA pseudouridylate synthase</fullName>
    </recommendedName>
    <alternativeName>
        <fullName evidence="3">RNA-uridine isomerase</fullName>
    </alternativeName>
</protein>
<evidence type="ECO:0000256" key="1">
    <source>
        <dbReference type="ARBA" id="ARBA00000073"/>
    </source>
</evidence>
<evidence type="ECO:0000313" key="6">
    <source>
        <dbReference type="Proteomes" id="UP000594681"/>
    </source>
</evidence>
<dbReference type="InterPro" id="IPR006224">
    <property type="entry name" value="PsdUridine_synth_RluA-like_CS"/>
</dbReference>
<dbReference type="PROSITE" id="PS01129">
    <property type="entry name" value="PSI_RLU"/>
    <property type="match status" value="1"/>
</dbReference>
<comment type="catalytic activity">
    <reaction evidence="1">
        <text>a uridine in RNA = a pseudouridine in RNA</text>
        <dbReference type="Rhea" id="RHEA:48348"/>
        <dbReference type="Rhea" id="RHEA-COMP:12068"/>
        <dbReference type="Rhea" id="RHEA-COMP:12069"/>
        <dbReference type="ChEBI" id="CHEBI:65314"/>
        <dbReference type="ChEBI" id="CHEBI:65315"/>
    </reaction>
</comment>
<reference evidence="5 6" key="1">
    <citation type="submission" date="2020-11" db="EMBL/GenBank/DDBJ databases">
        <title>Corynebacterium sp. ZJ-599.</title>
        <authorList>
            <person name="Zhou J."/>
        </authorList>
    </citation>
    <scope>NUCLEOTIDE SEQUENCE [LARGE SCALE GENOMIC DNA]</scope>
    <source>
        <strain evidence="5 6">ZJ-599</strain>
    </source>
</reference>
<name>A0A7T0PC87_9CORY</name>
<dbReference type="AlphaFoldDB" id="A0A7T0PC87"/>
<accession>A0A7T0PC87</accession>
<organism evidence="5 6">
    <name type="scientific">Corynebacterium lizhenjunii</name>
    <dbReference type="NCBI Taxonomy" id="2709394"/>
    <lineage>
        <taxon>Bacteria</taxon>
        <taxon>Bacillati</taxon>
        <taxon>Actinomycetota</taxon>
        <taxon>Actinomycetes</taxon>
        <taxon>Mycobacteriales</taxon>
        <taxon>Corynebacteriaceae</taxon>
        <taxon>Corynebacterium</taxon>
    </lineage>
</organism>
<dbReference type="PANTHER" id="PTHR21600:SF84">
    <property type="entry name" value="PSEUDOURIDINE SYNTHASE RSUA_RLUA-LIKE DOMAIN-CONTAINING PROTEIN"/>
    <property type="match status" value="1"/>
</dbReference>
<dbReference type="GO" id="GO:0009982">
    <property type="term" value="F:pseudouridine synthase activity"/>
    <property type="evidence" value="ECO:0007669"/>
    <property type="project" value="InterPro"/>
</dbReference>
<dbReference type="InterPro" id="IPR050188">
    <property type="entry name" value="RluA_PseudoU_synthase"/>
</dbReference>
<dbReference type="InterPro" id="IPR020103">
    <property type="entry name" value="PsdUridine_synth_cat_dom_sf"/>
</dbReference>
<keyword evidence="6" id="KW-1185">Reference proteome</keyword>
<evidence type="ECO:0000313" key="5">
    <source>
        <dbReference type="EMBL" id="QPK80295.1"/>
    </source>
</evidence>
<sequence length="285" mass="31485">MPPSPASGRPPAREGISATKTVLRGVVPPGQFWAARAGDSPFAPGTLLEPGTQLLGPVPAWHFPDLPEEAPIPFDYQVLHVDADLIIVHKPHFLPTTSNGRLVRQTLQTRLRVDFAEPDIVPLHRLDRLTAGVVVCSRNPQTRAAYQQLFSQRQVRKTYQARTVRPLSPVSPPPQEIVLGMRKVKGCRQVLADAAGTPTRTWVQPHPEYVELRPLTGHTHQLRVLLNHLGAPIVGDDTYPVDKGLDLYDFSSPLQLLAYSLEFTDPLTSRARKYVAPYSFGGSLD</sequence>
<dbReference type="GO" id="GO:0003723">
    <property type="term" value="F:RNA binding"/>
    <property type="evidence" value="ECO:0007669"/>
    <property type="project" value="InterPro"/>
</dbReference>
<dbReference type="GO" id="GO:0000455">
    <property type="term" value="P:enzyme-directed rRNA pseudouridine synthesis"/>
    <property type="evidence" value="ECO:0007669"/>
    <property type="project" value="TreeGrafter"/>
</dbReference>
<evidence type="ECO:0000259" key="4">
    <source>
        <dbReference type="Pfam" id="PF00849"/>
    </source>
</evidence>
<dbReference type="EMBL" id="CP064954">
    <property type="protein sequence ID" value="QPK80295.1"/>
    <property type="molecule type" value="Genomic_DNA"/>
</dbReference>
<dbReference type="Proteomes" id="UP000594681">
    <property type="component" value="Chromosome"/>
</dbReference>